<evidence type="ECO:0000256" key="3">
    <source>
        <dbReference type="ARBA" id="ARBA00012608"/>
    </source>
</evidence>
<dbReference type="GO" id="GO:0004148">
    <property type="term" value="F:dihydrolipoyl dehydrogenase (NADH) activity"/>
    <property type="evidence" value="ECO:0007669"/>
    <property type="project" value="UniProtKB-EC"/>
</dbReference>
<comment type="similarity">
    <text evidence="2 16">Belongs to the class-I pyridine nucleotide-disulfide oxidoreductase family.</text>
</comment>
<evidence type="ECO:0000256" key="6">
    <source>
        <dbReference type="ARBA" id="ARBA00022630"/>
    </source>
</evidence>
<dbReference type="FunFam" id="3.30.390.30:FF:000001">
    <property type="entry name" value="Dihydrolipoyl dehydrogenase"/>
    <property type="match status" value="1"/>
</dbReference>
<dbReference type="GO" id="GO:0005737">
    <property type="term" value="C:cytoplasm"/>
    <property type="evidence" value="ECO:0007669"/>
    <property type="project" value="UniProtKB-SubCell"/>
</dbReference>
<dbReference type="Proteomes" id="UP000199147">
    <property type="component" value="Unassembled WGS sequence"/>
</dbReference>
<keyword evidence="8 16" id="KW-0560">Oxidoreductase</keyword>
<evidence type="ECO:0000256" key="8">
    <source>
        <dbReference type="ARBA" id="ARBA00023002"/>
    </source>
</evidence>
<evidence type="ECO:0000313" key="19">
    <source>
        <dbReference type="EMBL" id="CRZ16598.1"/>
    </source>
</evidence>
<dbReference type="GO" id="GO:0006103">
    <property type="term" value="P:2-oxoglutarate metabolic process"/>
    <property type="evidence" value="ECO:0007669"/>
    <property type="project" value="TreeGrafter"/>
</dbReference>
<dbReference type="Gene3D" id="3.50.50.60">
    <property type="entry name" value="FAD/NAD(P)-binding domain"/>
    <property type="match status" value="2"/>
</dbReference>
<evidence type="ECO:0000256" key="14">
    <source>
        <dbReference type="PIRSR" id="PIRSR000350-3"/>
    </source>
</evidence>
<dbReference type="InterPro" id="IPR050151">
    <property type="entry name" value="Class-I_Pyr_Nuc-Dis_Oxidored"/>
</dbReference>
<dbReference type="PROSITE" id="PS00076">
    <property type="entry name" value="PYRIDINE_REDOX_1"/>
    <property type="match status" value="1"/>
</dbReference>
<keyword evidence="20" id="KW-1185">Reference proteome</keyword>
<evidence type="ECO:0000313" key="20">
    <source>
        <dbReference type="Proteomes" id="UP000199147"/>
    </source>
</evidence>
<evidence type="ECO:0000256" key="9">
    <source>
        <dbReference type="ARBA" id="ARBA00023027"/>
    </source>
</evidence>
<keyword evidence="5" id="KW-0963">Cytoplasm</keyword>
<evidence type="ECO:0000256" key="12">
    <source>
        <dbReference type="ARBA" id="ARBA00049187"/>
    </source>
</evidence>
<dbReference type="InterPro" id="IPR036188">
    <property type="entry name" value="FAD/NAD-bd_sf"/>
</dbReference>
<proteinExistence type="inferred from homology"/>
<evidence type="ECO:0000256" key="1">
    <source>
        <dbReference type="ARBA" id="ARBA00004496"/>
    </source>
</evidence>
<feature type="domain" description="FAD/NAD(P)-binding" evidence="18">
    <location>
        <begin position="5"/>
        <end position="315"/>
    </location>
</feature>
<feature type="binding site" evidence="14">
    <location>
        <position position="196"/>
    </location>
    <ligand>
        <name>NAD(+)</name>
        <dbReference type="ChEBI" id="CHEBI:57540"/>
    </ligand>
</feature>
<dbReference type="InterPro" id="IPR016156">
    <property type="entry name" value="FAD/NAD-linked_Rdtase_dimer_sf"/>
</dbReference>
<dbReference type="NCBIfam" id="TIGR01350">
    <property type="entry name" value="lipoamide_DH"/>
    <property type="match status" value="1"/>
</dbReference>
<feature type="binding site" evidence="14">
    <location>
        <begin position="137"/>
        <end position="139"/>
    </location>
    <ligand>
        <name>FAD</name>
        <dbReference type="ChEBI" id="CHEBI:57692"/>
    </ligand>
</feature>
<dbReference type="InterPro" id="IPR004099">
    <property type="entry name" value="Pyr_nucl-diS_OxRdtase_dimer"/>
</dbReference>
<evidence type="ECO:0000256" key="2">
    <source>
        <dbReference type="ARBA" id="ARBA00007532"/>
    </source>
</evidence>
<evidence type="ECO:0000259" key="18">
    <source>
        <dbReference type="Pfam" id="PF07992"/>
    </source>
</evidence>
<comment type="subcellular location">
    <subcellularLocation>
        <location evidence="1">Cytoplasm</location>
    </subcellularLocation>
</comment>
<dbReference type="Pfam" id="PF02852">
    <property type="entry name" value="Pyr_redox_dim"/>
    <property type="match status" value="1"/>
</dbReference>
<evidence type="ECO:0000259" key="17">
    <source>
        <dbReference type="Pfam" id="PF02852"/>
    </source>
</evidence>
<dbReference type="RefSeq" id="WP_090516255.1">
    <property type="nucleotide sequence ID" value="NZ_CWKH01000002.1"/>
</dbReference>
<dbReference type="OrthoDB" id="9800167at2"/>
<evidence type="ECO:0000256" key="10">
    <source>
        <dbReference type="ARBA" id="ARBA00023157"/>
    </source>
</evidence>
<evidence type="ECO:0000256" key="13">
    <source>
        <dbReference type="PIRSR" id="PIRSR000350-2"/>
    </source>
</evidence>
<dbReference type="GO" id="GO:0050660">
    <property type="term" value="F:flavin adenine dinucleotide binding"/>
    <property type="evidence" value="ECO:0007669"/>
    <property type="project" value="InterPro"/>
</dbReference>
<dbReference type="InterPro" id="IPR001100">
    <property type="entry name" value="Pyr_nuc-diS_OxRdtase"/>
</dbReference>
<dbReference type="SUPFAM" id="SSF55424">
    <property type="entry name" value="FAD/NAD-linked reductases, dimerisation (C-terminal) domain"/>
    <property type="match status" value="1"/>
</dbReference>
<keyword evidence="6 16" id="KW-0285">Flavoprotein</keyword>
<feature type="binding site" evidence="14">
    <location>
        <begin position="173"/>
        <end position="180"/>
    </location>
    <ligand>
        <name>NAD(+)</name>
        <dbReference type="ChEBI" id="CHEBI:57540"/>
    </ligand>
</feature>
<dbReference type="InterPro" id="IPR023753">
    <property type="entry name" value="FAD/NAD-binding_dom"/>
</dbReference>
<dbReference type="STRING" id="146018.BN2156_03468"/>
<dbReference type="PRINTS" id="PR00368">
    <property type="entry name" value="FADPNR"/>
</dbReference>
<evidence type="ECO:0000256" key="4">
    <source>
        <dbReference type="ARBA" id="ARBA00016961"/>
    </source>
</evidence>
<dbReference type="PIRSF" id="PIRSF000350">
    <property type="entry name" value="Mercury_reductase_MerA"/>
    <property type="match status" value="1"/>
</dbReference>
<dbReference type="Pfam" id="PF07992">
    <property type="entry name" value="Pyr_redox_2"/>
    <property type="match status" value="1"/>
</dbReference>
<feature type="binding site" evidence="14">
    <location>
        <position position="113"/>
    </location>
    <ligand>
        <name>FAD</name>
        <dbReference type="ChEBI" id="CHEBI:57692"/>
    </ligand>
</feature>
<organism evidence="19 20">
    <name type="scientific">Mycolicibacterium neworleansense</name>
    <dbReference type="NCBI Taxonomy" id="146018"/>
    <lineage>
        <taxon>Bacteria</taxon>
        <taxon>Bacillati</taxon>
        <taxon>Actinomycetota</taxon>
        <taxon>Actinomycetes</taxon>
        <taxon>Mycobacteriales</taxon>
        <taxon>Mycobacteriaceae</taxon>
        <taxon>Mycolicibacterium</taxon>
    </lineage>
</organism>
<evidence type="ECO:0000256" key="11">
    <source>
        <dbReference type="ARBA" id="ARBA00023284"/>
    </source>
</evidence>
<dbReference type="PANTHER" id="PTHR22912">
    <property type="entry name" value="DISULFIDE OXIDOREDUCTASE"/>
    <property type="match status" value="1"/>
</dbReference>
<name>A0A0H5RRL6_9MYCO</name>
<keyword evidence="11 16" id="KW-0676">Redox-active center</keyword>
<dbReference type="EC" id="1.8.1.4" evidence="3 16"/>
<reference evidence="20" key="1">
    <citation type="submission" date="2015-07" db="EMBL/GenBank/DDBJ databases">
        <authorList>
            <person name="Urmite Genomes"/>
        </authorList>
    </citation>
    <scope>NUCLEOTIDE SEQUENCE [LARGE SCALE GENOMIC DNA]</scope>
    <source>
        <strain evidence="20">type strain: ATCC 49404</strain>
    </source>
</reference>
<comment type="catalytic activity">
    <reaction evidence="12 16">
        <text>N(6)-[(R)-dihydrolipoyl]-L-lysyl-[protein] + NAD(+) = N(6)-[(R)-lipoyl]-L-lysyl-[protein] + NADH + H(+)</text>
        <dbReference type="Rhea" id="RHEA:15045"/>
        <dbReference type="Rhea" id="RHEA-COMP:10474"/>
        <dbReference type="Rhea" id="RHEA-COMP:10475"/>
        <dbReference type="ChEBI" id="CHEBI:15378"/>
        <dbReference type="ChEBI" id="CHEBI:57540"/>
        <dbReference type="ChEBI" id="CHEBI:57945"/>
        <dbReference type="ChEBI" id="CHEBI:83099"/>
        <dbReference type="ChEBI" id="CHEBI:83100"/>
        <dbReference type="EC" id="1.8.1.4"/>
    </reaction>
</comment>
<keyword evidence="14" id="KW-0547">Nucleotide-binding</keyword>
<evidence type="ECO:0000256" key="16">
    <source>
        <dbReference type="RuleBase" id="RU003692"/>
    </source>
</evidence>
<comment type="cofactor">
    <cofactor evidence="14 16">
        <name>FAD</name>
        <dbReference type="ChEBI" id="CHEBI:57692"/>
    </cofactor>
    <text evidence="14 16">Binds 1 FAD per subunit.</text>
</comment>
<feature type="active site" description="Proton acceptor" evidence="13">
    <location>
        <position position="432"/>
    </location>
</feature>
<dbReference type="Gene3D" id="3.30.390.30">
    <property type="match status" value="1"/>
</dbReference>
<dbReference type="PRINTS" id="PR00411">
    <property type="entry name" value="PNDRDTASEI"/>
</dbReference>
<keyword evidence="7 14" id="KW-0274">FAD</keyword>
<accession>A0A0H5RRL6</accession>
<sequence>MNSADVVILGGGPGGYAAAIRSSQLGQSVILIDEAQVGGTCLHRGCIPTKALLHAAEVADTARTAAQFGVNATFDSIDPEKLHGFKNTVVSRLHKGLSGLIDALGITVVNGRGRLTGPTTVEVDGTTLTGKSIVLATGSAPKLPGLIATSDRVLTSDQALELQTIPESAIILGGGVIGVEFASLWASFGTKVTIVEALPRLVPNEDAAISTYLERLFRRRRITTKAGARVTAVATDRDDVRVTLESGDELTAEVLLVAVGRAPRTADLGLEEAGVTLDRGFVVTDAALRSSVPTVYAIGDIVGGLQLAHRAFQQGIFVAEQIVGREPEAVADLGIPRVTYCNPEIASVGLTEEAARERYGDGVETVTYDLAGNGRSQILKASGAIKLVVDPAGAVAGVHMIGHGVSELIGEAQMLYNLGVKADEAARFVHAHPTQNEALGEALMAVSGAPLHLHG</sequence>
<feature type="binding site" evidence="14">
    <location>
        <position position="300"/>
    </location>
    <ligand>
        <name>FAD</name>
        <dbReference type="ChEBI" id="CHEBI:57692"/>
    </ligand>
</feature>
<dbReference type="InterPro" id="IPR006258">
    <property type="entry name" value="Lipoamide_DH"/>
</dbReference>
<evidence type="ECO:0000256" key="5">
    <source>
        <dbReference type="ARBA" id="ARBA00022490"/>
    </source>
</evidence>
<feature type="binding site" evidence="14">
    <location>
        <position position="260"/>
    </location>
    <ligand>
        <name>NAD(+)</name>
        <dbReference type="ChEBI" id="CHEBI:57540"/>
    </ligand>
</feature>
<evidence type="ECO:0000256" key="7">
    <source>
        <dbReference type="ARBA" id="ARBA00022827"/>
    </source>
</evidence>
<evidence type="ECO:0000256" key="15">
    <source>
        <dbReference type="PIRSR" id="PIRSR000350-4"/>
    </source>
</evidence>
<dbReference type="AlphaFoldDB" id="A0A0H5RRL6"/>
<dbReference type="SUPFAM" id="SSF51905">
    <property type="entry name" value="FAD/NAD(P)-binding domain"/>
    <property type="match status" value="1"/>
</dbReference>
<dbReference type="EMBL" id="CWKH01000002">
    <property type="protein sequence ID" value="CRZ16598.1"/>
    <property type="molecule type" value="Genomic_DNA"/>
</dbReference>
<comment type="miscellaneous">
    <text evidence="16">The active site is a redox-active disulfide bond.</text>
</comment>
<protein>
    <recommendedName>
        <fullName evidence="4 16">Dihydrolipoyl dehydrogenase</fullName>
        <ecNumber evidence="3 16">1.8.1.4</ecNumber>
    </recommendedName>
</protein>
<feature type="disulfide bond" description="Redox-active" evidence="15">
    <location>
        <begin position="41"/>
        <end position="46"/>
    </location>
</feature>
<dbReference type="PANTHER" id="PTHR22912:SF217">
    <property type="entry name" value="DIHYDROLIPOYL DEHYDROGENASE"/>
    <property type="match status" value="1"/>
</dbReference>
<feature type="domain" description="Pyridine nucleotide-disulphide oxidoreductase dimerisation" evidence="17">
    <location>
        <begin position="335"/>
        <end position="442"/>
    </location>
</feature>
<dbReference type="InterPro" id="IPR012999">
    <property type="entry name" value="Pyr_OxRdtase_I_AS"/>
</dbReference>
<keyword evidence="10" id="KW-1015">Disulfide bond</keyword>
<gene>
    <name evidence="19" type="ORF">BN2156_03468</name>
</gene>
<keyword evidence="9 14" id="KW-0520">NAD</keyword>
<feature type="binding site" evidence="14">
    <location>
        <position position="50"/>
    </location>
    <ligand>
        <name>FAD</name>
        <dbReference type="ChEBI" id="CHEBI:57692"/>
    </ligand>
</feature>